<dbReference type="EMBL" id="CAUJNA010001115">
    <property type="protein sequence ID" value="CAJ1384503.1"/>
    <property type="molecule type" value="Genomic_DNA"/>
</dbReference>
<gene>
    <name evidence="1" type="ORF">EVOR1521_LOCUS11368</name>
</gene>
<dbReference type="Proteomes" id="UP001178507">
    <property type="component" value="Unassembled WGS sequence"/>
</dbReference>
<reference evidence="1" key="1">
    <citation type="submission" date="2023-08" db="EMBL/GenBank/DDBJ databases">
        <authorList>
            <person name="Chen Y."/>
            <person name="Shah S."/>
            <person name="Dougan E. K."/>
            <person name="Thang M."/>
            <person name="Chan C."/>
        </authorList>
    </citation>
    <scope>NUCLEOTIDE SEQUENCE</scope>
</reference>
<keyword evidence="2" id="KW-1185">Reference proteome</keyword>
<organism evidence="1 2">
    <name type="scientific">Effrenium voratum</name>
    <dbReference type="NCBI Taxonomy" id="2562239"/>
    <lineage>
        <taxon>Eukaryota</taxon>
        <taxon>Sar</taxon>
        <taxon>Alveolata</taxon>
        <taxon>Dinophyceae</taxon>
        <taxon>Suessiales</taxon>
        <taxon>Symbiodiniaceae</taxon>
        <taxon>Effrenium</taxon>
    </lineage>
</organism>
<proteinExistence type="predicted"/>
<protein>
    <submittedName>
        <fullName evidence="1">Uncharacterized protein</fullName>
    </submittedName>
</protein>
<evidence type="ECO:0000313" key="1">
    <source>
        <dbReference type="EMBL" id="CAJ1384503.1"/>
    </source>
</evidence>
<dbReference type="AlphaFoldDB" id="A0AA36ICX9"/>
<comment type="caution">
    <text evidence="1">The sequence shown here is derived from an EMBL/GenBank/DDBJ whole genome shotgun (WGS) entry which is preliminary data.</text>
</comment>
<accession>A0AA36ICX9</accession>
<name>A0AA36ICX9_9DINO</name>
<sequence>MMSRHGCFGSLPMVCPFHAQCQLAWVQCRQLLCDMGQRAPPFLVIGAGTWRSYADPGMAISLVEQDVLPGTNGKRSVGNGKRLDSVARSVWGLMAQALSASISS</sequence>
<evidence type="ECO:0000313" key="2">
    <source>
        <dbReference type="Proteomes" id="UP001178507"/>
    </source>
</evidence>